<feature type="compositionally biased region" description="Acidic residues" evidence="1">
    <location>
        <begin position="146"/>
        <end position="156"/>
    </location>
</feature>
<keyword evidence="3" id="KW-1185">Reference proteome</keyword>
<feature type="region of interest" description="Disordered" evidence="1">
    <location>
        <begin position="95"/>
        <end position="117"/>
    </location>
</feature>
<dbReference type="AlphaFoldDB" id="A0A840BX17"/>
<dbReference type="GO" id="GO:0051276">
    <property type="term" value="P:chromosome organization"/>
    <property type="evidence" value="ECO:0007669"/>
    <property type="project" value="InterPro"/>
</dbReference>
<protein>
    <submittedName>
        <fullName evidence="2">Phage terminase small subunit</fullName>
    </submittedName>
</protein>
<dbReference type="Proteomes" id="UP000577362">
    <property type="component" value="Unassembled WGS sequence"/>
</dbReference>
<evidence type="ECO:0000256" key="1">
    <source>
        <dbReference type="SAM" id="MobiDB-lite"/>
    </source>
</evidence>
<evidence type="ECO:0000313" key="2">
    <source>
        <dbReference type="EMBL" id="MBB4017594.1"/>
    </source>
</evidence>
<dbReference type="Gene3D" id="1.10.10.1400">
    <property type="entry name" value="Terminase, small subunit, N-terminal DNA-binding domain, HTH motif"/>
    <property type="match status" value="1"/>
</dbReference>
<dbReference type="EMBL" id="JACIEN010000003">
    <property type="protein sequence ID" value="MBB4017594.1"/>
    <property type="molecule type" value="Genomic_DNA"/>
</dbReference>
<proteinExistence type="predicted"/>
<gene>
    <name evidence="2" type="ORF">GGR16_002628</name>
</gene>
<comment type="caution">
    <text evidence="2">The sequence shown here is derived from an EMBL/GenBank/DDBJ whole genome shotgun (WGS) entry which is preliminary data.</text>
</comment>
<organism evidence="2 3">
    <name type="scientific">Chelatococcus caeni</name>
    <dbReference type="NCBI Taxonomy" id="1348468"/>
    <lineage>
        <taxon>Bacteria</taxon>
        <taxon>Pseudomonadati</taxon>
        <taxon>Pseudomonadota</taxon>
        <taxon>Alphaproteobacteria</taxon>
        <taxon>Hyphomicrobiales</taxon>
        <taxon>Chelatococcaceae</taxon>
        <taxon>Chelatococcus</taxon>
    </lineage>
</organism>
<accession>A0A840BX17</accession>
<reference evidence="2 3" key="1">
    <citation type="submission" date="2020-08" db="EMBL/GenBank/DDBJ databases">
        <title>Genomic Encyclopedia of Type Strains, Phase IV (KMG-IV): sequencing the most valuable type-strain genomes for metagenomic binning, comparative biology and taxonomic classification.</title>
        <authorList>
            <person name="Goeker M."/>
        </authorList>
    </citation>
    <scope>NUCLEOTIDE SEQUENCE [LARGE SCALE GENOMIC DNA]</scope>
    <source>
        <strain evidence="2 3">DSM 103737</strain>
    </source>
</reference>
<dbReference type="InterPro" id="IPR038713">
    <property type="entry name" value="Terminase_Gp1_N_sf"/>
</dbReference>
<evidence type="ECO:0000313" key="3">
    <source>
        <dbReference type="Proteomes" id="UP000577362"/>
    </source>
</evidence>
<sequence length="156" mass="17082">MTEKQRIFVERVGAGDTPQAAAKMAGYSSHQQEGWRNLQSPVVQIALRQEMQRRLAVAAPLALKVLVDILESPKAQHRDKVAAAKTVLDRAGFIAPAATKPTNSDDKPLHEASTAELRERAERLARELAERATPVLEGVSVPVSPTDDDQVIDMLR</sequence>
<feature type="region of interest" description="Disordered" evidence="1">
    <location>
        <begin position="135"/>
        <end position="156"/>
    </location>
</feature>
<dbReference type="RefSeq" id="WP_157672256.1">
    <property type="nucleotide sequence ID" value="NZ_JACIEN010000003.1"/>
</dbReference>
<name>A0A840BX17_9HYPH</name>